<sequence>GGSSSVDDVRVGDIVLKLGEQHESAVRKEAKKQGDGPQSSTLIMTDDATKEKDCRVLVRNYRTMADDVKWAQNGLVATVVNGEAVPVV</sequence>
<feature type="non-terminal residue" evidence="2">
    <location>
        <position position="1"/>
    </location>
</feature>
<dbReference type="EMBL" id="LXQA010301882">
    <property type="protein sequence ID" value="MCI42223.1"/>
    <property type="molecule type" value="Genomic_DNA"/>
</dbReference>
<evidence type="ECO:0000313" key="3">
    <source>
        <dbReference type="Proteomes" id="UP000265520"/>
    </source>
</evidence>
<name>A0A392S019_9FABA</name>
<keyword evidence="3" id="KW-1185">Reference proteome</keyword>
<protein>
    <recommendedName>
        <fullName evidence="4">Sulfate transporter</fullName>
    </recommendedName>
</protein>
<organism evidence="2 3">
    <name type="scientific">Trifolium medium</name>
    <dbReference type="NCBI Taxonomy" id="97028"/>
    <lineage>
        <taxon>Eukaryota</taxon>
        <taxon>Viridiplantae</taxon>
        <taxon>Streptophyta</taxon>
        <taxon>Embryophyta</taxon>
        <taxon>Tracheophyta</taxon>
        <taxon>Spermatophyta</taxon>
        <taxon>Magnoliopsida</taxon>
        <taxon>eudicotyledons</taxon>
        <taxon>Gunneridae</taxon>
        <taxon>Pentapetalae</taxon>
        <taxon>rosids</taxon>
        <taxon>fabids</taxon>
        <taxon>Fabales</taxon>
        <taxon>Fabaceae</taxon>
        <taxon>Papilionoideae</taxon>
        <taxon>50 kb inversion clade</taxon>
        <taxon>NPAAA clade</taxon>
        <taxon>Hologalegina</taxon>
        <taxon>IRL clade</taxon>
        <taxon>Trifolieae</taxon>
        <taxon>Trifolium</taxon>
    </lineage>
</organism>
<feature type="region of interest" description="Disordered" evidence="1">
    <location>
        <begin position="25"/>
        <end position="46"/>
    </location>
</feature>
<reference evidence="2 3" key="1">
    <citation type="journal article" date="2018" name="Front. Plant Sci.">
        <title>Red Clover (Trifolium pratense) and Zigzag Clover (T. medium) - A Picture of Genomic Similarities and Differences.</title>
        <authorList>
            <person name="Dluhosova J."/>
            <person name="Istvanek J."/>
            <person name="Nedelnik J."/>
            <person name="Repkova J."/>
        </authorList>
    </citation>
    <scope>NUCLEOTIDE SEQUENCE [LARGE SCALE GENOMIC DNA]</scope>
    <source>
        <strain evidence="3">cv. 10/8</strain>
        <tissue evidence="2">Leaf</tissue>
    </source>
</reference>
<comment type="caution">
    <text evidence="2">The sequence shown here is derived from an EMBL/GenBank/DDBJ whole genome shotgun (WGS) entry which is preliminary data.</text>
</comment>
<evidence type="ECO:0008006" key="4">
    <source>
        <dbReference type="Google" id="ProtNLM"/>
    </source>
</evidence>
<proteinExistence type="predicted"/>
<evidence type="ECO:0000313" key="2">
    <source>
        <dbReference type="EMBL" id="MCI42223.1"/>
    </source>
</evidence>
<feature type="compositionally biased region" description="Basic and acidic residues" evidence="1">
    <location>
        <begin position="25"/>
        <end position="34"/>
    </location>
</feature>
<dbReference type="Proteomes" id="UP000265520">
    <property type="component" value="Unassembled WGS sequence"/>
</dbReference>
<accession>A0A392S019</accession>
<evidence type="ECO:0000256" key="1">
    <source>
        <dbReference type="SAM" id="MobiDB-lite"/>
    </source>
</evidence>
<dbReference type="AlphaFoldDB" id="A0A392S019"/>